<keyword evidence="7" id="KW-1185">Reference proteome</keyword>
<dbReference type="GO" id="GO:0032979">
    <property type="term" value="P:protein insertion into mitochondrial inner membrane from matrix"/>
    <property type="evidence" value="ECO:0007669"/>
    <property type="project" value="TreeGrafter"/>
</dbReference>
<dbReference type="GO" id="GO:0032977">
    <property type="term" value="F:membrane insertase activity"/>
    <property type="evidence" value="ECO:0007669"/>
    <property type="project" value="InterPro"/>
</dbReference>
<dbReference type="EMBL" id="CAJFCW020000004">
    <property type="protein sequence ID" value="CAG9111587.1"/>
    <property type="molecule type" value="Genomic_DNA"/>
</dbReference>
<gene>
    <name evidence="6" type="ORF">BOKJ2_LOCUS7960</name>
</gene>
<dbReference type="Proteomes" id="UP000614601">
    <property type="component" value="Unassembled WGS sequence"/>
</dbReference>
<dbReference type="GO" id="GO:0005743">
    <property type="term" value="C:mitochondrial inner membrane"/>
    <property type="evidence" value="ECO:0007669"/>
    <property type="project" value="TreeGrafter"/>
</dbReference>
<dbReference type="PANTHER" id="PTHR12428">
    <property type="entry name" value="OXA1"/>
    <property type="match status" value="1"/>
</dbReference>
<comment type="subcellular location">
    <subcellularLocation>
        <location evidence="1">Membrane</location>
        <topology evidence="1">Multi-pass membrane protein</topology>
    </subcellularLocation>
</comment>
<evidence type="ECO:0000256" key="3">
    <source>
        <dbReference type="ARBA" id="ARBA00022989"/>
    </source>
</evidence>
<dbReference type="OrthoDB" id="2148490at2759"/>
<keyword evidence="2 5" id="KW-0812">Transmembrane</keyword>
<dbReference type="PANTHER" id="PTHR12428:SF65">
    <property type="entry name" value="CYTOCHROME C OXIDASE ASSEMBLY PROTEIN COX18, MITOCHONDRIAL"/>
    <property type="match status" value="1"/>
</dbReference>
<evidence type="ECO:0000313" key="7">
    <source>
        <dbReference type="Proteomes" id="UP000614601"/>
    </source>
</evidence>
<accession>A0A811KTH0</accession>
<feature type="transmembrane region" description="Helical" evidence="5">
    <location>
        <begin position="148"/>
        <end position="167"/>
    </location>
</feature>
<evidence type="ECO:0000313" key="6">
    <source>
        <dbReference type="EMBL" id="CAD5218750.1"/>
    </source>
</evidence>
<dbReference type="Proteomes" id="UP000783686">
    <property type="component" value="Unassembled WGS sequence"/>
</dbReference>
<dbReference type="AlphaFoldDB" id="A0A811KTH0"/>
<feature type="transmembrane region" description="Helical" evidence="5">
    <location>
        <begin position="183"/>
        <end position="200"/>
    </location>
</feature>
<proteinExistence type="predicted"/>
<reference evidence="6" key="1">
    <citation type="submission" date="2020-09" db="EMBL/GenBank/DDBJ databases">
        <authorList>
            <person name="Kikuchi T."/>
        </authorList>
    </citation>
    <scope>NUCLEOTIDE SEQUENCE</scope>
    <source>
        <strain evidence="6">SH1</strain>
    </source>
</reference>
<keyword evidence="3 5" id="KW-1133">Transmembrane helix</keyword>
<evidence type="ECO:0000256" key="4">
    <source>
        <dbReference type="ARBA" id="ARBA00023136"/>
    </source>
</evidence>
<comment type="caution">
    <text evidence="6">The sequence shown here is derived from an EMBL/GenBank/DDBJ whole genome shotgun (WGS) entry which is preliminary data.</text>
</comment>
<feature type="transmembrane region" description="Helical" evidence="5">
    <location>
        <begin position="108"/>
        <end position="128"/>
    </location>
</feature>
<evidence type="ECO:0000256" key="5">
    <source>
        <dbReference type="SAM" id="Phobius"/>
    </source>
</evidence>
<evidence type="ECO:0000256" key="2">
    <source>
        <dbReference type="ARBA" id="ARBA00022692"/>
    </source>
</evidence>
<name>A0A811KTH0_9BILA</name>
<keyword evidence="4 5" id="KW-0472">Membrane</keyword>
<evidence type="ECO:0000256" key="1">
    <source>
        <dbReference type="ARBA" id="ARBA00004141"/>
    </source>
</evidence>
<sequence>MEVLHSSGLPWVGAFVASGITLRLVSAPFHVYAEKLFARRINAYGYFHNEVLQKASKSSNKALVPSADGTKLVIENDPALTEKAHKVADEALMNYVADKRLHASRIQALKLCTVPFWVFSSFAIRNVINDDFAPSLNGFLWIDDFLTPDPYFILPVAVAVFGFLNLYSQRLMFPRKETTTTKLYDVFLGGFTFAGTLIMIKMPACIPLYWLIVSATGLAQSLALRHPKVKSILGISKLPYDSRTPLRDLFWLRKRQNM</sequence>
<organism evidence="6 7">
    <name type="scientific">Bursaphelenchus okinawaensis</name>
    <dbReference type="NCBI Taxonomy" id="465554"/>
    <lineage>
        <taxon>Eukaryota</taxon>
        <taxon>Metazoa</taxon>
        <taxon>Ecdysozoa</taxon>
        <taxon>Nematoda</taxon>
        <taxon>Chromadorea</taxon>
        <taxon>Rhabditida</taxon>
        <taxon>Tylenchina</taxon>
        <taxon>Tylenchomorpha</taxon>
        <taxon>Aphelenchoidea</taxon>
        <taxon>Aphelenchoididae</taxon>
        <taxon>Bursaphelenchus</taxon>
    </lineage>
</organism>
<dbReference type="GO" id="GO:0033617">
    <property type="term" value="P:mitochondrial respiratory chain complex IV assembly"/>
    <property type="evidence" value="ECO:0007669"/>
    <property type="project" value="TreeGrafter"/>
</dbReference>
<dbReference type="EMBL" id="CAJFDH010000004">
    <property type="protein sequence ID" value="CAD5218750.1"/>
    <property type="molecule type" value="Genomic_DNA"/>
</dbReference>
<feature type="transmembrane region" description="Helical" evidence="5">
    <location>
        <begin position="12"/>
        <end position="33"/>
    </location>
</feature>
<protein>
    <submittedName>
        <fullName evidence="6">Uncharacterized protein</fullName>
    </submittedName>
</protein>
<dbReference type="InterPro" id="IPR001708">
    <property type="entry name" value="YidC/ALB3/OXA1/COX18"/>
</dbReference>